<dbReference type="InterPro" id="IPR036819">
    <property type="entry name" value="Subtilisin_inhibitor-like_sf"/>
</dbReference>
<protein>
    <recommendedName>
        <fullName evidence="8">Probable subtilase-type protease inhibitor</fullName>
    </recommendedName>
</protein>
<dbReference type="Gene3D" id="3.30.350.10">
    <property type="entry name" value="Subtilisin inhibitor-like"/>
    <property type="match status" value="1"/>
</dbReference>
<evidence type="ECO:0000256" key="4">
    <source>
        <dbReference type="ARBA" id="ARBA00022525"/>
    </source>
</evidence>
<name>A0A367EB21_9ACTN</name>
<sequence length="147" mass="14907" precursor="true">MRKIASRNAALTLAAAVTGTVSAFALATAPAQAAPAEATSLYAPSALVLTVTDGDSAAAAAKRAVTLNCTPAPSGTHPAADTACAQLRAADGNFTALASEEGRLCTREWQPVTVTAQGVWQGERVDFARTWANPCVKGVEGAAVFSF</sequence>
<comment type="subcellular location">
    <subcellularLocation>
        <location evidence="1 8">Secreted</location>
    </subcellularLocation>
</comment>
<feature type="signal peptide" evidence="8">
    <location>
        <begin position="1"/>
        <end position="33"/>
    </location>
</feature>
<dbReference type="AlphaFoldDB" id="A0A367EB21"/>
<keyword evidence="5 8" id="KW-0646">Protease inhibitor</keyword>
<evidence type="ECO:0000256" key="3">
    <source>
        <dbReference type="ARBA" id="ARBA00011738"/>
    </source>
</evidence>
<proteinExistence type="inferred from homology"/>
<evidence type="ECO:0000259" key="10">
    <source>
        <dbReference type="Pfam" id="PF00720"/>
    </source>
</evidence>
<comment type="subunit">
    <text evidence="3 8">Homodimer.</text>
</comment>
<accession>A0A367EB21</accession>
<feature type="disulfide bond" evidence="8">
    <location>
        <begin position="69"/>
        <end position="84"/>
    </location>
</feature>
<dbReference type="InterPro" id="IPR000691">
    <property type="entry name" value="Prot_inh_I16_SSI"/>
</dbReference>
<dbReference type="GO" id="GO:0005576">
    <property type="term" value="C:extracellular region"/>
    <property type="evidence" value="ECO:0007669"/>
    <property type="project" value="UniProtKB-SubCell"/>
</dbReference>
<dbReference type="InterPro" id="IPR023549">
    <property type="entry name" value="Subtilisin_inhibitor"/>
</dbReference>
<evidence type="ECO:0000256" key="2">
    <source>
        <dbReference type="ARBA" id="ARBA00010472"/>
    </source>
</evidence>
<feature type="disulfide bond" evidence="8">
    <location>
        <begin position="105"/>
        <end position="135"/>
    </location>
</feature>
<evidence type="ECO:0000256" key="7">
    <source>
        <dbReference type="ARBA" id="ARBA00023157"/>
    </source>
</evidence>
<reference evidence="11 12" key="1">
    <citation type="submission" date="2018-06" db="EMBL/GenBank/DDBJ databases">
        <title>Streptomyces reniochalinae sp. nov. and Streptomyces diacarnus sp. nov. from marine sponges.</title>
        <authorList>
            <person name="Li L."/>
        </authorList>
    </citation>
    <scope>NUCLEOTIDE SEQUENCE [LARGE SCALE GENOMIC DNA]</scope>
    <source>
        <strain evidence="11 12">LHW51701</strain>
    </source>
</reference>
<dbReference type="HAMAP" id="MF_00778">
    <property type="entry name" value="SSI"/>
    <property type="match status" value="1"/>
</dbReference>
<feature type="chain" id="PRO_5017093248" description="Probable subtilase-type protease inhibitor" evidence="8">
    <location>
        <begin position="34"/>
        <end position="147"/>
    </location>
</feature>
<dbReference type="SUPFAM" id="SSF55399">
    <property type="entry name" value="Subtilisin inhibitor"/>
    <property type="match status" value="1"/>
</dbReference>
<feature type="site" description="Reactive bond" evidence="8">
    <location>
        <begin position="107"/>
        <end position="108"/>
    </location>
</feature>
<keyword evidence="12" id="KW-1185">Reference proteome</keyword>
<dbReference type="RefSeq" id="WP_114025448.1">
    <property type="nucleotide sequence ID" value="NZ_QOIN01000070.1"/>
</dbReference>
<dbReference type="Proteomes" id="UP000252914">
    <property type="component" value="Unassembled WGS sequence"/>
</dbReference>
<dbReference type="PROSITE" id="PS51318">
    <property type="entry name" value="TAT"/>
    <property type="match status" value="1"/>
</dbReference>
<evidence type="ECO:0000256" key="6">
    <source>
        <dbReference type="ARBA" id="ARBA00022900"/>
    </source>
</evidence>
<dbReference type="InterPro" id="IPR020054">
    <property type="entry name" value="Prot_inh_SSI_I16_CS"/>
</dbReference>
<dbReference type="GO" id="GO:0004867">
    <property type="term" value="F:serine-type endopeptidase inhibitor activity"/>
    <property type="evidence" value="ECO:0007669"/>
    <property type="project" value="UniProtKB-UniRule"/>
</dbReference>
<keyword evidence="7 8" id="KW-1015">Disulfide bond</keyword>
<keyword evidence="8" id="KW-0732">Signal</keyword>
<evidence type="ECO:0000256" key="5">
    <source>
        <dbReference type="ARBA" id="ARBA00022690"/>
    </source>
</evidence>
<feature type="domain" description="Subtilisin inhibitor" evidence="10">
    <location>
        <begin position="43"/>
        <end position="133"/>
    </location>
</feature>
<comment type="caution">
    <text evidence="11">The sequence shown here is derived from an EMBL/GenBank/DDBJ whole genome shotgun (WGS) entry which is preliminary data.</text>
</comment>
<comment type="similarity">
    <text evidence="2 8 9">Belongs to the protease inhibitor I16 (SSI) family.</text>
</comment>
<evidence type="ECO:0000256" key="1">
    <source>
        <dbReference type="ARBA" id="ARBA00004613"/>
    </source>
</evidence>
<keyword evidence="4 8" id="KW-0964">Secreted</keyword>
<dbReference type="InterPro" id="IPR006311">
    <property type="entry name" value="TAT_signal"/>
</dbReference>
<evidence type="ECO:0000313" key="12">
    <source>
        <dbReference type="Proteomes" id="UP000252914"/>
    </source>
</evidence>
<evidence type="ECO:0000256" key="8">
    <source>
        <dbReference type="HAMAP-Rule" id="MF_00778"/>
    </source>
</evidence>
<dbReference type="EMBL" id="QOIN01000070">
    <property type="protein sequence ID" value="RCG14440.1"/>
    <property type="molecule type" value="Genomic_DNA"/>
</dbReference>
<gene>
    <name evidence="8" type="primary">sti</name>
    <name evidence="11" type="ORF">DTL70_31565</name>
</gene>
<evidence type="ECO:0000256" key="9">
    <source>
        <dbReference type="RuleBase" id="RU003471"/>
    </source>
</evidence>
<comment type="function">
    <text evidence="8">Strong inhibitor of bacterial serine proteases such as subtilisin.</text>
</comment>
<organism evidence="11 12">
    <name type="scientific">Streptomyces diacarni</name>
    <dbReference type="NCBI Taxonomy" id="2800381"/>
    <lineage>
        <taxon>Bacteria</taxon>
        <taxon>Bacillati</taxon>
        <taxon>Actinomycetota</taxon>
        <taxon>Actinomycetes</taxon>
        <taxon>Kitasatosporales</taxon>
        <taxon>Streptomycetaceae</taxon>
        <taxon>Streptomyces</taxon>
    </lineage>
</organism>
<dbReference type="PRINTS" id="PR00294">
    <property type="entry name" value="SSBTLNINHBTR"/>
</dbReference>
<dbReference type="Pfam" id="PF00720">
    <property type="entry name" value="SSI"/>
    <property type="match status" value="1"/>
</dbReference>
<evidence type="ECO:0000313" key="11">
    <source>
        <dbReference type="EMBL" id="RCG14440.1"/>
    </source>
</evidence>
<dbReference type="PROSITE" id="PS00999">
    <property type="entry name" value="SSI"/>
    <property type="match status" value="1"/>
</dbReference>
<keyword evidence="6 8" id="KW-0722">Serine protease inhibitor</keyword>